<dbReference type="Gene3D" id="3.40.50.10140">
    <property type="entry name" value="Toll/interleukin-1 receptor homology (TIR) domain"/>
    <property type="match status" value="1"/>
</dbReference>
<dbReference type="GO" id="GO:0007165">
    <property type="term" value="P:signal transduction"/>
    <property type="evidence" value="ECO:0007669"/>
    <property type="project" value="InterPro"/>
</dbReference>
<evidence type="ECO:0000313" key="5">
    <source>
        <dbReference type="Proteomes" id="UP000597444"/>
    </source>
</evidence>
<proteinExistence type="predicted"/>
<protein>
    <recommendedName>
        <fullName evidence="3">TIR domain-containing protein</fullName>
    </recommendedName>
</protein>
<feature type="compositionally biased region" description="Polar residues" evidence="2">
    <location>
        <begin position="299"/>
        <end position="313"/>
    </location>
</feature>
<dbReference type="SMART" id="SM00255">
    <property type="entry name" value="TIR"/>
    <property type="match status" value="1"/>
</dbReference>
<dbReference type="Pfam" id="PF13676">
    <property type="entry name" value="TIR_2"/>
    <property type="match status" value="1"/>
</dbReference>
<keyword evidence="1" id="KW-0175">Coiled coil</keyword>
<evidence type="ECO:0000256" key="2">
    <source>
        <dbReference type="SAM" id="MobiDB-lite"/>
    </source>
</evidence>
<feature type="coiled-coil region" evidence="1">
    <location>
        <begin position="173"/>
        <end position="251"/>
    </location>
</feature>
<keyword evidence="5" id="KW-1185">Reference proteome</keyword>
<gene>
    <name evidence="4" type="ORF">KSF_065690</name>
</gene>
<comment type="caution">
    <text evidence="4">The sequence shown here is derived from an EMBL/GenBank/DDBJ whole genome shotgun (WGS) entry which is preliminary data.</text>
</comment>
<evidence type="ECO:0000259" key="3">
    <source>
        <dbReference type="PROSITE" id="PS50104"/>
    </source>
</evidence>
<dbReference type="AlphaFoldDB" id="A0A8J3IL48"/>
<accession>A0A8J3IL48</accession>
<feature type="domain" description="TIR" evidence="3">
    <location>
        <begin position="355"/>
        <end position="500"/>
    </location>
</feature>
<sequence length="506" mass="58785">MVVPIARTADGQELQDELIRDWYSLDDLTSDHILVIMPRPSRRLSRAEFQYVGDEPDFCEDLSVLEGRPSAELKNKLKRYGSKEGNPVTNYGLPSSLLFSRESEERKEALTRAATETARFFGIPERYLPCIVVLSPKEKQIFLLPFYASFSLYAFVKSLTIEYQPVIESMQAIKERRKELQKIEQTMPETNKELKTVITRYRSKKENTYKILLMELREKRKIIKEEIIKERSEREKDIQQLIDELNVVERERPLSKAISSVADHYALKPSKMSLRLHSSLSEWHVTLLEMKKTSTISADSGVSRLPTTTSSFQPGKEEGPGMDQDFIPASGRYKPPTEQLFHQIDENITTNQIDTPVKIFYCYAREDEKFREKLDEHLKLLIHQNSIITWYDRQIIPGTEWRREITTHLCTSHIILLLVSPSFMASNYCYGIEMMQALEMHRTQAAHVIPVILRPVSWKDSPFSELQCLPQDAKPVTRWKNTDDAFLDITKGIHRVVREITSRERG</sequence>
<dbReference type="InterPro" id="IPR000157">
    <property type="entry name" value="TIR_dom"/>
</dbReference>
<name>A0A8J3IL48_9CHLR</name>
<dbReference type="PROSITE" id="PS50104">
    <property type="entry name" value="TIR"/>
    <property type="match status" value="1"/>
</dbReference>
<dbReference type="EMBL" id="BNJK01000001">
    <property type="protein sequence ID" value="GHO96521.1"/>
    <property type="molecule type" value="Genomic_DNA"/>
</dbReference>
<evidence type="ECO:0000313" key="4">
    <source>
        <dbReference type="EMBL" id="GHO96521.1"/>
    </source>
</evidence>
<evidence type="ECO:0000256" key="1">
    <source>
        <dbReference type="SAM" id="Coils"/>
    </source>
</evidence>
<feature type="region of interest" description="Disordered" evidence="2">
    <location>
        <begin position="299"/>
        <end position="323"/>
    </location>
</feature>
<dbReference type="Proteomes" id="UP000597444">
    <property type="component" value="Unassembled WGS sequence"/>
</dbReference>
<reference evidence="4" key="1">
    <citation type="submission" date="2020-10" db="EMBL/GenBank/DDBJ databases">
        <title>Taxonomic study of unclassified bacteria belonging to the class Ktedonobacteria.</title>
        <authorList>
            <person name="Yabe S."/>
            <person name="Wang C.M."/>
            <person name="Zheng Y."/>
            <person name="Sakai Y."/>
            <person name="Cavaletti L."/>
            <person name="Monciardini P."/>
            <person name="Donadio S."/>
        </authorList>
    </citation>
    <scope>NUCLEOTIDE SEQUENCE</scope>
    <source>
        <strain evidence="4">ID150040</strain>
    </source>
</reference>
<dbReference type="SUPFAM" id="SSF52200">
    <property type="entry name" value="Toll/Interleukin receptor TIR domain"/>
    <property type="match status" value="1"/>
</dbReference>
<organism evidence="4 5">
    <name type="scientific">Reticulibacter mediterranei</name>
    <dbReference type="NCBI Taxonomy" id="2778369"/>
    <lineage>
        <taxon>Bacteria</taxon>
        <taxon>Bacillati</taxon>
        <taxon>Chloroflexota</taxon>
        <taxon>Ktedonobacteria</taxon>
        <taxon>Ktedonobacterales</taxon>
        <taxon>Reticulibacteraceae</taxon>
        <taxon>Reticulibacter</taxon>
    </lineage>
</organism>
<dbReference type="InterPro" id="IPR035897">
    <property type="entry name" value="Toll_tir_struct_dom_sf"/>
</dbReference>